<dbReference type="SUPFAM" id="SSF53474">
    <property type="entry name" value="alpha/beta-Hydrolases"/>
    <property type="match status" value="1"/>
</dbReference>
<name>A0ABM8UNF2_9BACT</name>
<dbReference type="InterPro" id="IPR029058">
    <property type="entry name" value="AB_hydrolase_fold"/>
</dbReference>
<evidence type="ECO:0000313" key="2">
    <source>
        <dbReference type="Proteomes" id="UP000679725"/>
    </source>
</evidence>
<evidence type="ECO:0008006" key="3">
    <source>
        <dbReference type="Google" id="ProtNLM"/>
    </source>
</evidence>
<dbReference type="RefSeq" id="WP_215233127.1">
    <property type="nucleotide sequence ID" value="NZ_CAJRAU010000002.1"/>
</dbReference>
<gene>
    <name evidence="1" type="ORF">DYBT9623_01765</name>
</gene>
<dbReference type="PANTHER" id="PTHR15394">
    <property type="entry name" value="SERINE HYDROLASE RBBP9"/>
    <property type="match status" value="1"/>
</dbReference>
<sequence>MSKNVIFFHGGGSREDFKADEKLVVSLLSELGVDYSVHYHYLPNNGTPDLGRREQIGKEISASADGVILVAHSLGASMLLAYVSENEVEKQIEGIFLLATPFWEGKEDWVNAFKLQSDFATRIDKNVPLFFYHCKDDEEVAFSHFEIYKQNLPHATFREVQTGGHQFSDGLKVVAADVKEL</sequence>
<reference evidence="1 2" key="1">
    <citation type="submission" date="2021-04" db="EMBL/GenBank/DDBJ databases">
        <authorList>
            <person name="Rodrigo-Torres L."/>
            <person name="Arahal R. D."/>
            <person name="Lucena T."/>
        </authorList>
    </citation>
    <scope>NUCLEOTIDE SEQUENCE [LARGE SCALE GENOMIC DNA]</scope>
    <source>
        <strain evidence="1 2">CECT 9623</strain>
    </source>
</reference>
<dbReference type="InterPro" id="IPR010662">
    <property type="entry name" value="RBBP9/YdeN"/>
</dbReference>
<protein>
    <recommendedName>
        <fullName evidence="3">Alpha/beta hydrolase</fullName>
    </recommendedName>
</protein>
<accession>A0ABM8UNF2</accession>
<keyword evidence="2" id="KW-1185">Reference proteome</keyword>
<evidence type="ECO:0000313" key="1">
    <source>
        <dbReference type="EMBL" id="CAG5069031.1"/>
    </source>
</evidence>
<dbReference type="EMBL" id="CAJRAU010000002">
    <property type="protein sequence ID" value="CAG5069031.1"/>
    <property type="molecule type" value="Genomic_DNA"/>
</dbReference>
<comment type="caution">
    <text evidence="1">The sequence shown here is derived from an EMBL/GenBank/DDBJ whole genome shotgun (WGS) entry which is preliminary data.</text>
</comment>
<dbReference type="Pfam" id="PF06821">
    <property type="entry name" value="Ser_hydrolase"/>
    <property type="match status" value="1"/>
</dbReference>
<proteinExistence type="predicted"/>
<dbReference type="PANTHER" id="PTHR15394:SF3">
    <property type="entry name" value="SERINE HYDROLASE RBBP9"/>
    <property type="match status" value="1"/>
</dbReference>
<dbReference type="Proteomes" id="UP000679725">
    <property type="component" value="Unassembled WGS sequence"/>
</dbReference>
<organism evidence="1 2">
    <name type="scientific">Dyadobacter linearis</name>
    <dbReference type="NCBI Taxonomy" id="2823330"/>
    <lineage>
        <taxon>Bacteria</taxon>
        <taxon>Pseudomonadati</taxon>
        <taxon>Bacteroidota</taxon>
        <taxon>Cytophagia</taxon>
        <taxon>Cytophagales</taxon>
        <taxon>Spirosomataceae</taxon>
        <taxon>Dyadobacter</taxon>
    </lineage>
</organism>
<dbReference type="Gene3D" id="3.40.50.1820">
    <property type="entry name" value="alpha/beta hydrolase"/>
    <property type="match status" value="1"/>
</dbReference>